<dbReference type="Pfam" id="PF07690">
    <property type="entry name" value="MFS_1"/>
    <property type="match status" value="1"/>
</dbReference>
<dbReference type="PROSITE" id="PS50850">
    <property type="entry name" value="MFS"/>
    <property type="match status" value="1"/>
</dbReference>
<dbReference type="NCBIfam" id="TIGR00711">
    <property type="entry name" value="efflux_EmrB"/>
    <property type="match status" value="1"/>
</dbReference>
<evidence type="ECO:0000256" key="8">
    <source>
        <dbReference type="SAM" id="Phobius"/>
    </source>
</evidence>
<feature type="transmembrane region" description="Helical" evidence="8">
    <location>
        <begin position="293"/>
        <end position="314"/>
    </location>
</feature>
<dbReference type="PANTHER" id="PTHR42718:SF46">
    <property type="entry name" value="BLR6921 PROTEIN"/>
    <property type="match status" value="1"/>
</dbReference>
<gene>
    <name evidence="10" type="ORF">AVDCRST_MAG19-4869</name>
</gene>
<organism evidence="10">
    <name type="scientific">uncultured Thermomicrobiales bacterium</name>
    <dbReference type="NCBI Taxonomy" id="1645740"/>
    <lineage>
        <taxon>Bacteria</taxon>
        <taxon>Pseudomonadati</taxon>
        <taxon>Thermomicrobiota</taxon>
        <taxon>Thermomicrobia</taxon>
        <taxon>Thermomicrobiales</taxon>
        <taxon>environmental samples</taxon>
    </lineage>
</organism>
<feature type="transmembrane region" description="Helical" evidence="8">
    <location>
        <begin position="122"/>
        <end position="143"/>
    </location>
</feature>
<dbReference type="InterPro" id="IPR004638">
    <property type="entry name" value="EmrB-like"/>
</dbReference>
<feature type="transmembrane region" description="Helical" evidence="8">
    <location>
        <begin position="95"/>
        <end position="116"/>
    </location>
</feature>
<dbReference type="AlphaFoldDB" id="A0A6J4VSF3"/>
<dbReference type="Gene3D" id="1.20.1720.10">
    <property type="entry name" value="Multidrug resistance protein D"/>
    <property type="match status" value="1"/>
</dbReference>
<dbReference type="EMBL" id="CADCWL010000260">
    <property type="protein sequence ID" value="CAA9586643.1"/>
    <property type="molecule type" value="Genomic_DNA"/>
</dbReference>
<feature type="transmembrane region" description="Helical" evidence="8">
    <location>
        <begin position="164"/>
        <end position="186"/>
    </location>
</feature>
<proteinExistence type="predicted"/>
<keyword evidence="4 8" id="KW-0812">Transmembrane</keyword>
<protein>
    <submittedName>
        <fullName evidence="10">Uncharacterized MFS-type transporter</fullName>
    </submittedName>
</protein>
<dbReference type="SUPFAM" id="SSF103473">
    <property type="entry name" value="MFS general substrate transporter"/>
    <property type="match status" value="1"/>
</dbReference>
<dbReference type="Gene3D" id="1.20.1250.20">
    <property type="entry name" value="MFS general substrate transporter like domains"/>
    <property type="match status" value="1"/>
</dbReference>
<evidence type="ECO:0000256" key="3">
    <source>
        <dbReference type="ARBA" id="ARBA00022475"/>
    </source>
</evidence>
<accession>A0A6J4VSF3</accession>
<dbReference type="InterPro" id="IPR020846">
    <property type="entry name" value="MFS_dom"/>
</dbReference>
<keyword evidence="5 8" id="KW-1133">Transmembrane helix</keyword>
<feature type="region of interest" description="Disordered" evidence="7">
    <location>
        <begin position="1"/>
        <end position="20"/>
    </location>
</feature>
<feature type="transmembrane region" description="Helical" evidence="8">
    <location>
        <begin position="357"/>
        <end position="374"/>
    </location>
</feature>
<dbReference type="CDD" id="cd17321">
    <property type="entry name" value="MFS_MMR_MDR_like"/>
    <property type="match status" value="1"/>
</dbReference>
<feature type="transmembrane region" description="Helical" evidence="8">
    <location>
        <begin position="386"/>
        <end position="409"/>
    </location>
</feature>
<feature type="transmembrane region" description="Helical" evidence="8">
    <location>
        <begin position="250"/>
        <end position="273"/>
    </location>
</feature>
<evidence type="ECO:0000259" key="9">
    <source>
        <dbReference type="PROSITE" id="PS50850"/>
    </source>
</evidence>
<reference evidence="10" key="1">
    <citation type="submission" date="2020-02" db="EMBL/GenBank/DDBJ databases">
        <authorList>
            <person name="Meier V. D."/>
        </authorList>
    </citation>
    <scope>NUCLEOTIDE SEQUENCE</scope>
    <source>
        <strain evidence="10">AVDCRST_MAG19</strain>
    </source>
</reference>
<evidence type="ECO:0000256" key="6">
    <source>
        <dbReference type="ARBA" id="ARBA00023136"/>
    </source>
</evidence>
<keyword evidence="6 8" id="KW-0472">Membrane</keyword>
<evidence type="ECO:0000313" key="10">
    <source>
        <dbReference type="EMBL" id="CAA9586643.1"/>
    </source>
</evidence>
<keyword evidence="3" id="KW-1003">Cell membrane</keyword>
<dbReference type="InterPro" id="IPR036259">
    <property type="entry name" value="MFS_trans_sf"/>
</dbReference>
<dbReference type="PRINTS" id="PR01036">
    <property type="entry name" value="TCRTETB"/>
</dbReference>
<sequence>MSTRAAADHRLPPPAATAPSAEERNPWLVLVVLCAAIFMLLLDTTIVNVAQRKIQEGLNADLSQIQWILDSYILTYAVFLLSFGRMGDVFGRKRLFVVGMAIFTAASALCGASGWIGEQVGVSGATALIVARVLQGFGGAFMMPQTLSLISVVFPPEKRGAAMGIWGGVVALGAVVGPIVGGLIVTDYAWEWVFLINVPVGIVAILATLAIVPESTDPQASKRIDWGGLVLSGLGIFALVYAMIEGPHRGWTSAFTLGLVAASAALIALFVAWERRANDPMMKLELFKIRNFWVGNVIAVAVAFGMLGIFFPMTLFLQGALGFSPIRAGLTMTPMSIMIMFSAPLAGRLTDKIGARWILVTGLSLMTGGILFIVSRITPETTWRTLLPALLVTGTGMGMTFAPMTAAVMAEVPPRIAGSASGILNTMRNVGQVLGIAVLGSVLQSRLGSHAADRLPELGLDGGVQAGIVGAVQDGRFDTVAGIVPAEQAANLPQIFAALRQTFVDGLHDTFYVGAAACLVAAACAFFIRNPRRRPAPVAARRAEAAPTVGQGAVAD</sequence>
<evidence type="ECO:0000256" key="7">
    <source>
        <dbReference type="SAM" id="MobiDB-lite"/>
    </source>
</evidence>
<dbReference type="GO" id="GO:0005886">
    <property type="term" value="C:plasma membrane"/>
    <property type="evidence" value="ECO:0007669"/>
    <property type="project" value="UniProtKB-SubCell"/>
</dbReference>
<comment type="subcellular location">
    <subcellularLocation>
        <location evidence="1">Cell membrane</location>
        <topology evidence="1">Multi-pass membrane protein</topology>
    </subcellularLocation>
</comment>
<feature type="transmembrane region" description="Helical" evidence="8">
    <location>
        <begin position="224"/>
        <end position="244"/>
    </location>
</feature>
<evidence type="ECO:0000256" key="2">
    <source>
        <dbReference type="ARBA" id="ARBA00022448"/>
    </source>
</evidence>
<dbReference type="InterPro" id="IPR011701">
    <property type="entry name" value="MFS"/>
</dbReference>
<name>A0A6J4VSF3_9BACT</name>
<feature type="transmembrane region" description="Helical" evidence="8">
    <location>
        <begin position="510"/>
        <end position="528"/>
    </location>
</feature>
<feature type="transmembrane region" description="Helical" evidence="8">
    <location>
        <begin position="192"/>
        <end position="212"/>
    </location>
</feature>
<evidence type="ECO:0000256" key="1">
    <source>
        <dbReference type="ARBA" id="ARBA00004651"/>
    </source>
</evidence>
<dbReference type="PANTHER" id="PTHR42718">
    <property type="entry name" value="MAJOR FACILITATOR SUPERFAMILY MULTIDRUG TRANSPORTER MFSC"/>
    <property type="match status" value="1"/>
</dbReference>
<feature type="transmembrane region" description="Helical" evidence="8">
    <location>
        <begin position="65"/>
        <end position="83"/>
    </location>
</feature>
<evidence type="ECO:0000256" key="4">
    <source>
        <dbReference type="ARBA" id="ARBA00022692"/>
    </source>
</evidence>
<feature type="compositionally biased region" description="Basic and acidic residues" evidence="7">
    <location>
        <begin position="1"/>
        <end position="11"/>
    </location>
</feature>
<feature type="domain" description="Major facilitator superfamily (MFS) profile" evidence="9">
    <location>
        <begin position="29"/>
        <end position="533"/>
    </location>
</feature>
<evidence type="ECO:0000256" key="5">
    <source>
        <dbReference type="ARBA" id="ARBA00022989"/>
    </source>
</evidence>
<dbReference type="GO" id="GO:0022857">
    <property type="term" value="F:transmembrane transporter activity"/>
    <property type="evidence" value="ECO:0007669"/>
    <property type="project" value="InterPro"/>
</dbReference>
<feature type="transmembrane region" description="Helical" evidence="8">
    <location>
        <begin position="27"/>
        <end position="50"/>
    </location>
</feature>
<keyword evidence="2" id="KW-0813">Transport</keyword>